<gene>
    <name evidence="2" type="ORF">CH063_11733</name>
</gene>
<dbReference type="AlphaFoldDB" id="H1VML8"/>
<feature type="chain" id="PRO_5003555209" evidence="1">
    <location>
        <begin position="24"/>
        <end position="77"/>
    </location>
</feature>
<dbReference type="EMBL" id="CACQ02004716">
    <property type="protein sequence ID" value="CCF41472.1"/>
    <property type="molecule type" value="Genomic_DNA"/>
</dbReference>
<dbReference type="Proteomes" id="UP000007174">
    <property type="component" value="Unassembled WGS sequence"/>
</dbReference>
<reference evidence="3" key="1">
    <citation type="journal article" date="2012" name="Nat. Genet.">
        <title>Lifestyle transitions in plant pathogenic Colletotrichum fungi deciphered by genome and transcriptome analyses.</title>
        <authorList>
            <person name="O'Connell R.J."/>
            <person name="Thon M.R."/>
            <person name="Hacquard S."/>
            <person name="Amyotte S.G."/>
            <person name="Kleemann J."/>
            <person name="Torres M.F."/>
            <person name="Damm U."/>
            <person name="Buiate E.A."/>
            <person name="Epstein L."/>
            <person name="Alkan N."/>
            <person name="Altmueller J."/>
            <person name="Alvarado-Balderrama L."/>
            <person name="Bauser C.A."/>
            <person name="Becker C."/>
            <person name="Birren B.W."/>
            <person name="Chen Z."/>
            <person name="Choi J."/>
            <person name="Crouch J.A."/>
            <person name="Duvick J.P."/>
            <person name="Farman M.A."/>
            <person name="Gan P."/>
            <person name="Heiman D."/>
            <person name="Henrissat B."/>
            <person name="Howard R.J."/>
            <person name="Kabbage M."/>
            <person name="Koch C."/>
            <person name="Kracher B."/>
            <person name="Kubo Y."/>
            <person name="Law A.D."/>
            <person name="Lebrun M.-H."/>
            <person name="Lee Y.-H."/>
            <person name="Miyara I."/>
            <person name="Moore N."/>
            <person name="Neumann U."/>
            <person name="Nordstroem K."/>
            <person name="Panaccione D.G."/>
            <person name="Panstruga R."/>
            <person name="Place M."/>
            <person name="Proctor R.H."/>
            <person name="Prusky D."/>
            <person name="Rech G."/>
            <person name="Reinhardt R."/>
            <person name="Rollins J.A."/>
            <person name="Rounsley S."/>
            <person name="Schardl C.L."/>
            <person name="Schwartz D.C."/>
            <person name="Shenoy N."/>
            <person name="Shirasu K."/>
            <person name="Sikhakolli U.R."/>
            <person name="Stueber K."/>
            <person name="Sukno S.A."/>
            <person name="Sweigard J.A."/>
            <person name="Takano Y."/>
            <person name="Takahara H."/>
            <person name="Trail F."/>
            <person name="van der Does H.C."/>
            <person name="Voll L.M."/>
            <person name="Will I."/>
            <person name="Young S."/>
            <person name="Zeng Q."/>
            <person name="Zhang J."/>
            <person name="Zhou S."/>
            <person name="Dickman M.B."/>
            <person name="Schulze-Lefert P."/>
            <person name="Ver Loren van Themaat E."/>
            <person name="Ma L.-J."/>
            <person name="Vaillancourt L.J."/>
        </authorList>
    </citation>
    <scope>NUCLEOTIDE SEQUENCE [LARGE SCALE GENOMIC DNA]</scope>
    <source>
        <strain evidence="3">IMI 349063</strain>
    </source>
</reference>
<evidence type="ECO:0000313" key="3">
    <source>
        <dbReference type="Proteomes" id="UP000007174"/>
    </source>
</evidence>
<name>H1VML8_COLHI</name>
<keyword evidence="1" id="KW-0732">Signal</keyword>
<evidence type="ECO:0000313" key="2">
    <source>
        <dbReference type="EMBL" id="CCF41472.1"/>
    </source>
</evidence>
<organism evidence="2 3">
    <name type="scientific">Colletotrichum higginsianum (strain IMI 349063)</name>
    <name type="common">Crucifer anthracnose fungus</name>
    <dbReference type="NCBI Taxonomy" id="759273"/>
    <lineage>
        <taxon>Eukaryota</taxon>
        <taxon>Fungi</taxon>
        <taxon>Dikarya</taxon>
        <taxon>Ascomycota</taxon>
        <taxon>Pezizomycotina</taxon>
        <taxon>Sordariomycetes</taxon>
        <taxon>Hypocreomycetidae</taxon>
        <taxon>Glomerellales</taxon>
        <taxon>Glomerellaceae</taxon>
        <taxon>Colletotrichum</taxon>
        <taxon>Colletotrichum destructivum species complex</taxon>
    </lineage>
</organism>
<accession>H1VML8</accession>
<evidence type="ECO:0000256" key="1">
    <source>
        <dbReference type="SAM" id="SignalP"/>
    </source>
</evidence>
<sequence>MYATKIIFLLLTVPFASQPGSHALPAEVHKGKPIHVKPPPALAKIFGPKPATYYPGDHTHAGNVAVWNLAHCGKVKC</sequence>
<proteinExistence type="predicted"/>
<protein>
    <submittedName>
        <fullName evidence="2">Uncharacterized protein</fullName>
    </submittedName>
</protein>
<dbReference type="VEuPathDB" id="FungiDB:CH63R_13445"/>
<feature type="signal peptide" evidence="1">
    <location>
        <begin position="1"/>
        <end position="23"/>
    </location>
</feature>
<accession>I2G775</accession>